<dbReference type="GeneTree" id="ENSGT00950000182964"/>
<evidence type="ECO:0000313" key="4">
    <source>
        <dbReference type="Proteomes" id="UP000242638"/>
    </source>
</evidence>
<organism evidence="3 4">
    <name type="scientific">Poecilia reticulata</name>
    <name type="common">Guppy</name>
    <name type="synonym">Acanthophacelus reticulatus</name>
    <dbReference type="NCBI Taxonomy" id="8081"/>
    <lineage>
        <taxon>Eukaryota</taxon>
        <taxon>Metazoa</taxon>
        <taxon>Chordata</taxon>
        <taxon>Craniata</taxon>
        <taxon>Vertebrata</taxon>
        <taxon>Euteleostomi</taxon>
        <taxon>Actinopterygii</taxon>
        <taxon>Neopterygii</taxon>
        <taxon>Teleostei</taxon>
        <taxon>Neoteleostei</taxon>
        <taxon>Acanthomorphata</taxon>
        <taxon>Ovalentaria</taxon>
        <taxon>Atherinomorphae</taxon>
        <taxon>Cyprinodontiformes</taxon>
        <taxon>Poeciliidae</taxon>
        <taxon>Poeciliinae</taxon>
        <taxon>Poecilia</taxon>
    </lineage>
</organism>
<dbReference type="Ensembl" id="ENSPRET00000016086.1">
    <property type="protein sequence ID" value="ENSPREP00000015921.1"/>
    <property type="gene ID" value="ENSPREG00000010735.1"/>
</dbReference>
<dbReference type="Bgee" id="ENSPREG00000010735">
    <property type="expression patterns" value="Expressed in caudal fin and 1 other cell type or tissue"/>
</dbReference>
<dbReference type="GO" id="GO:0005737">
    <property type="term" value="C:cytoplasm"/>
    <property type="evidence" value="ECO:0007669"/>
    <property type="project" value="TreeGrafter"/>
</dbReference>
<sequence>MIPEESFASVENRMQSASLALEELLVTAQKQHCLTVGIYESAKLLNADPDSVVLCVLAADDEEDVALQIHFTLLQSFCCDSGINILRVSGVQRLWQLLGGVDANRNQEESGDLHCMLVTVGLLRRATSWLWVSRCILYVKIQKGAALPLPHLLLCTEKKVPTHLICIEPCGNSQGIVQLYLENLMAVHSLNRNYL</sequence>
<reference evidence="4" key="1">
    <citation type="submission" date="2013-11" db="EMBL/GenBank/DDBJ databases">
        <title>The genomic landscape of the Guanapo guppy.</title>
        <authorList>
            <person name="Kuenstner A."/>
            <person name="Dreyer C."/>
        </authorList>
    </citation>
    <scope>NUCLEOTIDE SEQUENCE</scope>
    <source>
        <strain evidence="4">Guanapo</strain>
    </source>
</reference>
<dbReference type="InterPro" id="IPR029064">
    <property type="entry name" value="Ribosomal_eL30-like_sf"/>
</dbReference>
<keyword evidence="4" id="KW-1185">Reference proteome</keyword>
<evidence type="ECO:0000313" key="3">
    <source>
        <dbReference type="Ensembl" id="ENSPREP00000015921.1"/>
    </source>
</evidence>
<dbReference type="PANTHER" id="PTHR10411">
    <property type="entry name" value="GROWTH ARREST AND DNA DAMAGE-INDUCIBLE PROTEIN GADD45"/>
    <property type="match status" value="1"/>
</dbReference>
<dbReference type="GO" id="GO:0005634">
    <property type="term" value="C:nucleus"/>
    <property type="evidence" value="ECO:0007669"/>
    <property type="project" value="InterPro"/>
</dbReference>
<dbReference type="GO" id="GO:0051726">
    <property type="term" value="P:regulation of cell cycle"/>
    <property type="evidence" value="ECO:0007669"/>
    <property type="project" value="InterPro"/>
</dbReference>
<name>A0A3P9P264_POERE</name>
<reference evidence="3" key="3">
    <citation type="submission" date="2025-09" db="UniProtKB">
        <authorList>
            <consortium name="Ensembl"/>
        </authorList>
    </citation>
    <scope>IDENTIFICATION</scope>
    <source>
        <strain evidence="3">Guanapo</strain>
    </source>
</reference>
<dbReference type="InterPro" id="IPR004038">
    <property type="entry name" value="Ribosomal_eL8/eL30/eS12/Gad45"/>
</dbReference>
<dbReference type="STRING" id="8081.ENSPREP00000015921"/>
<dbReference type="InterPro" id="IPR024824">
    <property type="entry name" value="GADD45"/>
</dbReference>
<reference evidence="3" key="2">
    <citation type="submission" date="2025-08" db="UniProtKB">
        <authorList>
            <consortium name="Ensembl"/>
        </authorList>
    </citation>
    <scope>IDENTIFICATION</scope>
    <source>
        <strain evidence="3">Guanapo</strain>
    </source>
</reference>
<evidence type="ECO:0000259" key="2">
    <source>
        <dbReference type="Pfam" id="PF01248"/>
    </source>
</evidence>
<dbReference type="Pfam" id="PF01248">
    <property type="entry name" value="Ribosomal_L7Ae"/>
    <property type="match status" value="1"/>
</dbReference>
<comment type="similarity">
    <text evidence="1">Belongs to the GADD45 family.</text>
</comment>
<dbReference type="PANTHER" id="PTHR10411:SF5">
    <property type="entry name" value="GROWTH ARREST AND DNA DAMAGE-INDUCIBLE PROTEIN GADD45 BETA"/>
    <property type="match status" value="1"/>
</dbReference>
<dbReference type="Proteomes" id="UP000242638">
    <property type="component" value="Unassembled WGS sequence"/>
</dbReference>
<dbReference type="AlphaFoldDB" id="A0A3P9P264"/>
<dbReference type="Gene3D" id="3.30.1330.30">
    <property type="match status" value="1"/>
</dbReference>
<evidence type="ECO:0000256" key="1">
    <source>
        <dbReference type="ARBA" id="ARBA00007361"/>
    </source>
</evidence>
<protein>
    <submittedName>
        <fullName evidence="3">Growth arrest and DNA damage inducible beta</fullName>
    </submittedName>
</protein>
<feature type="domain" description="Ribosomal protein eL8/eL30/eS12/Gadd45" evidence="2">
    <location>
        <begin position="20"/>
        <end position="98"/>
    </location>
</feature>
<proteinExistence type="inferred from homology"/>
<accession>A0A3P9P264</accession>